<dbReference type="Proteomes" id="UP001208689">
    <property type="component" value="Chromosome"/>
</dbReference>
<dbReference type="Pfam" id="PF03358">
    <property type="entry name" value="FMN_red"/>
    <property type="match status" value="1"/>
</dbReference>
<dbReference type="PANTHER" id="PTHR43278:SF2">
    <property type="entry name" value="IRON-SULFUR FLAVOPROTEIN"/>
    <property type="match status" value="1"/>
</dbReference>
<comment type="similarity">
    <text evidence="3">Belongs to the SsuE family. Isf subfamily.</text>
</comment>
<keyword evidence="6" id="KW-1185">Reference proteome</keyword>
<proteinExistence type="inferred from homology"/>
<dbReference type="InterPro" id="IPR029039">
    <property type="entry name" value="Flavoprotein-like_sf"/>
</dbReference>
<feature type="domain" description="NADPH-dependent FMN reductase-like" evidence="4">
    <location>
        <begin position="1"/>
        <end position="140"/>
    </location>
</feature>
<protein>
    <recommendedName>
        <fullName evidence="4">NADPH-dependent FMN reductase-like domain-containing protein</fullName>
    </recommendedName>
</protein>
<evidence type="ECO:0000313" key="6">
    <source>
        <dbReference type="Proteomes" id="UP001208689"/>
    </source>
</evidence>
<dbReference type="EMBL" id="CP104013">
    <property type="protein sequence ID" value="UYP44784.1"/>
    <property type="molecule type" value="Genomic_DNA"/>
</dbReference>
<name>A0ABY6HMP6_9ARCH</name>
<gene>
    <name evidence="5" type="ORF">NEF87_001069</name>
</gene>
<keyword evidence="2" id="KW-0288">FMN</keyword>
<evidence type="ECO:0000313" key="5">
    <source>
        <dbReference type="EMBL" id="UYP44784.1"/>
    </source>
</evidence>
<dbReference type="InterPro" id="IPR051796">
    <property type="entry name" value="ISF_SsuE-like"/>
</dbReference>
<evidence type="ECO:0000256" key="2">
    <source>
        <dbReference type="ARBA" id="ARBA00022643"/>
    </source>
</evidence>
<dbReference type="SUPFAM" id="SSF52218">
    <property type="entry name" value="Flavoproteins"/>
    <property type="match status" value="1"/>
</dbReference>
<dbReference type="Gene3D" id="3.40.50.360">
    <property type="match status" value="1"/>
</dbReference>
<evidence type="ECO:0000256" key="3">
    <source>
        <dbReference type="ARBA" id="ARBA00038292"/>
    </source>
</evidence>
<sequence length="251" mass="28978">MKILAIISSPRKKNTYQAIKTIESMHKKRYDCEYEYLFLHKVDLKGCIGCHLCLTEGEDSCPLKDDRDMIISKIEAADGVILASPNHTMNVNWRMKNFIDRFSYLMHRPRYFNQRFMILITSGSYQGIKGALKALAPMVSGGKIISKFAVTNSPGMNDKKRKKQAKKLQNEARKFIKKMKKPFIHNPPFGYLIWFSVFKAMTKETGKDSPADFEYYSTKEYFVKTDLSKGQRLILKISIAIFGFLIRIGMI</sequence>
<keyword evidence="1" id="KW-0285">Flavoprotein</keyword>
<dbReference type="InterPro" id="IPR005025">
    <property type="entry name" value="FMN_Rdtase-like_dom"/>
</dbReference>
<evidence type="ECO:0000256" key="1">
    <source>
        <dbReference type="ARBA" id="ARBA00022630"/>
    </source>
</evidence>
<evidence type="ECO:0000259" key="4">
    <source>
        <dbReference type="Pfam" id="PF03358"/>
    </source>
</evidence>
<dbReference type="PANTHER" id="PTHR43278">
    <property type="entry name" value="NAD(P)H-DEPENDENT FMN-CONTAINING OXIDOREDUCTASE YWQN-RELATED"/>
    <property type="match status" value="1"/>
</dbReference>
<organism evidence="5 6">
    <name type="scientific">Candidatus Lokiarchaeum ossiferum</name>
    <dbReference type="NCBI Taxonomy" id="2951803"/>
    <lineage>
        <taxon>Archaea</taxon>
        <taxon>Promethearchaeati</taxon>
        <taxon>Promethearchaeota</taxon>
        <taxon>Promethearchaeia</taxon>
        <taxon>Promethearchaeales</taxon>
        <taxon>Promethearchaeaceae</taxon>
        <taxon>Candidatus Lokiarchaeum</taxon>
    </lineage>
</organism>
<reference evidence="5" key="1">
    <citation type="submission" date="2022-09" db="EMBL/GenBank/DDBJ databases">
        <title>Actin cytoskeleton and complex cell architecture in an #Asgard archaeon.</title>
        <authorList>
            <person name="Ponce Toledo R.I."/>
            <person name="Schleper C."/>
            <person name="Rodrigues Oliveira T."/>
            <person name="Wollweber F."/>
            <person name="Xu J."/>
            <person name="Rittmann S."/>
            <person name="Klingl A."/>
            <person name="Pilhofer M."/>
        </authorList>
    </citation>
    <scope>NUCLEOTIDE SEQUENCE</scope>
    <source>
        <strain evidence="5">B-35</strain>
    </source>
</reference>
<accession>A0ABY6HMP6</accession>